<dbReference type="Proteomes" id="UP001589532">
    <property type="component" value="Unassembled WGS sequence"/>
</dbReference>
<evidence type="ECO:0000256" key="1">
    <source>
        <dbReference type="SAM" id="MobiDB-lite"/>
    </source>
</evidence>
<organism evidence="2 3">
    <name type="scientific">Nonomuraea helvata</name>
    <dbReference type="NCBI Taxonomy" id="37484"/>
    <lineage>
        <taxon>Bacteria</taxon>
        <taxon>Bacillati</taxon>
        <taxon>Actinomycetota</taxon>
        <taxon>Actinomycetes</taxon>
        <taxon>Streptosporangiales</taxon>
        <taxon>Streptosporangiaceae</taxon>
        <taxon>Nonomuraea</taxon>
    </lineage>
</organism>
<proteinExistence type="predicted"/>
<reference evidence="2 3" key="1">
    <citation type="submission" date="2024-09" db="EMBL/GenBank/DDBJ databases">
        <authorList>
            <person name="Sun Q."/>
            <person name="Mori K."/>
        </authorList>
    </citation>
    <scope>NUCLEOTIDE SEQUENCE [LARGE SCALE GENOMIC DNA]</scope>
    <source>
        <strain evidence="2 3">JCM 3143</strain>
    </source>
</reference>
<comment type="caution">
    <text evidence="2">The sequence shown here is derived from an EMBL/GenBank/DDBJ whole genome shotgun (WGS) entry which is preliminary data.</text>
</comment>
<evidence type="ECO:0000313" key="3">
    <source>
        <dbReference type="Proteomes" id="UP001589532"/>
    </source>
</evidence>
<gene>
    <name evidence="2" type="ORF">ACFFSA_28050</name>
</gene>
<name>A0ABV5S5K1_9ACTN</name>
<evidence type="ECO:0000313" key="2">
    <source>
        <dbReference type="EMBL" id="MFB9626957.1"/>
    </source>
</evidence>
<dbReference type="RefSeq" id="WP_344997824.1">
    <property type="nucleotide sequence ID" value="NZ_BAAAXV010000009.1"/>
</dbReference>
<accession>A0ABV5S5K1</accession>
<protein>
    <submittedName>
        <fullName evidence="2">Uncharacterized protein</fullName>
    </submittedName>
</protein>
<keyword evidence="3" id="KW-1185">Reference proteome</keyword>
<sequence>MSDHAENTGRCYACKRTFSFDPKEVTTVLIDPETRMPPGITVLGSLRPAKPEAVARSVDEPVCPDCVSKATRYGEESGSDRSWGSWPPSSN</sequence>
<dbReference type="EMBL" id="JBHMBW010000026">
    <property type="protein sequence ID" value="MFB9626957.1"/>
    <property type="molecule type" value="Genomic_DNA"/>
</dbReference>
<feature type="region of interest" description="Disordered" evidence="1">
    <location>
        <begin position="71"/>
        <end position="91"/>
    </location>
</feature>